<protein>
    <submittedName>
        <fullName evidence="1">Uncharacterized protein</fullName>
    </submittedName>
</protein>
<reference evidence="1 2" key="2">
    <citation type="journal article" date="2022" name="Mol. Ecol. Resour.">
        <title>The genomes of chicory, endive, great burdock and yacon provide insights into Asteraceae paleo-polyploidization history and plant inulin production.</title>
        <authorList>
            <person name="Fan W."/>
            <person name="Wang S."/>
            <person name="Wang H."/>
            <person name="Wang A."/>
            <person name="Jiang F."/>
            <person name="Liu H."/>
            <person name="Zhao H."/>
            <person name="Xu D."/>
            <person name="Zhang Y."/>
        </authorList>
    </citation>
    <scope>NUCLEOTIDE SEQUENCE [LARGE SCALE GENOMIC DNA]</scope>
    <source>
        <strain evidence="2">cv. Yunnan</strain>
        <tissue evidence="1">Leaves</tissue>
    </source>
</reference>
<evidence type="ECO:0000313" key="1">
    <source>
        <dbReference type="EMBL" id="KAI3759957.1"/>
    </source>
</evidence>
<comment type="caution">
    <text evidence="1">The sequence shown here is derived from an EMBL/GenBank/DDBJ whole genome shotgun (WGS) entry which is preliminary data.</text>
</comment>
<accession>A0ACB9ENC8</accession>
<dbReference type="EMBL" id="CM042034">
    <property type="protein sequence ID" value="KAI3759957.1"/>
    <property type="molecule type" value="Genomic_DNA"/>
</dbReference>
<organism evidence="1 2">
    <name type="scientific">Smallanthus sonchifolius</name>
    <dbReference type="NCBI Taxonomy" id="185202"/>
    <lineage>
        <taxon>Eukaryota</taxon>
        <taxon>Viridiplantae</taxon>
        <taxon>Streptophyta</taxon>
        <taxon>Embryophyta</taxon>
        <taxon>Tracheophyta</taxon>
        <taxon>Spermatophyta</taxon>
        <taxon>Magnoliopsida</taxon>
        <taxon>eudicotyledons</taxon>
        <taxon>Gunneridae</taxon>
        <taxon>Pentapetalae</taxon>
        <taxon>asterids</taxon>
        <taxon>campanulids</taxon>
        <taxon>Asterales</taxon>
        <taxon>Asteraceae</taxon>
        <taxon>Asteroideae</taxon>
        <taxon>Heliantheae alliance</taxon>
        <taxon>Millerieae</taxon>
        <taxon>Smallanthus</taxon>
    </lineage>
</organism>
<gene>
    <name evidence="1" type="ORF">L1987_50344</name>
</gene>
<sequence>MDHFSWSESLPSTRIKAIQELTKGRILTDNLSEKVGRPENIESDINSVNGLVVQISGMFENTLSILSSTNLNGILQNPTRSSSNWDYQKPKDSGESITTSVKTKKGCYKRRKNASTMIKVTSTLIDDGYAWRKYGQKVILNSKHQRNYYRCTNKFEQGCQATKQVQRTDDKPSKYKITYNGLHTCINSQIAPQIIVEAPDPKDNSILINFETKTLMDNNKVCYLSIASQETKLLYRMEHFSWPESLPNTRIKAIQELTKGRILIDNLSEMVGQPENIESDIQSVNGLVVRISGMFENTLSILSSTSLNGILHNPTSDMRSPDSWYYQKSKDSDESINITTTIMTAVKTKRGCHKRRKNASIITKMTSTLIDDGYAWRKYGQKVILNSKHQRNYYRCTHKFEQGCQATKQVQRTDDKPSKYKITYNGLHTCNNSQRAPQIFVEAPDPKDNSILISFETKTLMENNKVGTCSESMKHTTNEGFPSLDPLKHEQISSFDHHVPWDPIVGLPQVPLEPMSMMSCVLDCEDMVLSRIISSTYSAHGFQIDDMNESHDYGDLHLDCGSYIM</sequence>
<proteinExistence type="predicted"/>
<evidence type="ECO:0000313" key="2">
    <source>
        <dbReference type="Proteomes" id="UP001056120"/>
    </source>
</evidence>
<name>A0ACB9ENC8_9ASTR</name>
<reference evidence="2" key="1">
    <citation type="journal article" date="2022" name="Mol. Ecol. Resour.">
        <title>The genomes of chicory, endive, great burdock and yacon provide insights into Asteraceae palaeo-polyploidization history and plant inulin production.</title>
        <authorList>
            <person name="Fan W."/>
            <person name="Wang S."/>
            <person name="Wang H."/>
            <person name="Wang A."/>
            <person name="Jiang F."/>
            <person name="Liu H."/>
            <person name="Zhao H."/>
            <person name="Xu D."/>
            <person name="Zhang Y."/>
        </authorList>
    </citation>
    <scope>NUCLEOTIDE SEQUENCE [LARGE SCALE GENOMIC DNA]</scope>
    <source>
        <strain evidence="2">cv. Yunnan</strain>
    </source>
</reference>
<dbReference type="Proteomes" id="UP001056120">
    <property type="component" value="Linkage Group LG17"/>
</dbReference>
<keyword evidence="2" id="KW-1185">Reference proteome</keyword>